<name>A0A1C4F7U0_BACTU</name>
<sequence>MIGKLGKGYRKRVAS</sequence>
<evidence type="ECO:0000313" key="2">
    <source>
        <dbReference type="Proteomes" id="UP000195991"/>
    </source>
</evidence>
<dbReference type="EMBL" id="FMBI01000035">
    <property type="protein sequence ID" value="SCC52000.1"/>
    <property type="molecule type" value="Genomic_DNA"/>
</dbReference>
<evidence type="ECO:0000313" key="1">
    <source>
        <dbReference type="EMBL" id="SCC52000.1"/>
    </source>
</evidence>
<accession>A0A1C4F7U0</accession>
<gene>
    <name evidence="1" type="ORF">BTT61001_04028</name>
</gene>
<reference evidence="1 2" key="1">
    <citation type="submission" date="2016-08" db="EMBL/GenBank/DDBJ databases">
        <authorList>
            <person name="Seilhamer J.J."/>
        </authorList>
    </citation>
    <scope>NUCLEOTIDE SEQUENCE [LARGE SCALE GENOMIC DNA]</scope>
    <source>
        <strain evidence="1 2">IEBC_T61001</strain>
    </source>
</reference>
<protein>
    <submittedName>
        <fullName evidence="1">Uncharacterized protein</fullName>
    </submittedName>
</protein>
<organism evidence="1 2">
    <name type="scientific">Bacillus thuringiensis</name>
    <dbReference type="NCBI Taxonomy" id="1428"/>
    <lineage>
        <taxon>Bacteria</taxon>
        <taxon>Bacillati</taxon>
        <taxon>Bacillota</taxon>
        <taxon>Bacilli</taxon>
        <taxon>Bacillales</taxon>
        <taxon>Bacillaceae</taxon>
        <taxon>Bacillus</taxon>
        <taxon>Bacillus cereus group</taxon>
    </lineage>
</organism>
<dbReference type="Proteomes" id="UP000195991">
    <property type="component" value="Unassembled WGS sequence"/>
</dbReference>
<proteinExistence type="predicted"/>